<keyword evidence="2" id="KW-1185">Reference proteome</keyword>
<accession>A0ABS6LXR0</accession>
<evidence type="ECO:0000313" key="2">
    <source>
        <dbReference type="Proteomes" id="UP000734343"/>
    </source>
</evidence>
<evidence type="ECO:0000313" key="1">
    <source>
        <dbReference type="EMBL" id="MBU9856540.1"/>
    </source>
</evidence>
<reference evidence="1 2" key="1">
    <citation type="submission" date="2021-03" db="EMBL/GenBank/DDBJ databases">
        <title>Five novel Rahnella species.</title>
        <authorList>
            <person name="Brady C."/>
            <person name="Asselin J."/>
            <person name="Beer S."/>
            <person name="Bruberg M.B."/>
            <person name="Crampton B."/>
            <person name="Venter S."/>
            <person name="Arnold D."/>
            <person name="Denman S."/>
        </authorList>
    </citation>
    <scope>NUCLEOTIDE SEQUENCE [LARGE SCALE GENOMIC DNA]</scope>
    <source>
        <strain evidence="1 2">H11b</strain>
    </source>
</reference>
<dbReference type="RefSeq" id="WP_217173812.1">
    <property type="nucleotide sequence ID" value="NZ_CP126169.1"/>
</dbReference>
<evidence type="ECO:0008006" key="3">
    <source>
        <dbReference type="Google" id="ProtNLM"/>
    </source>
</evidence>
<comment type="caution">
    <text evidence="1">The sequence shown here is derived from an EMBL/GenBank/DDBJ whole genome shotgun (WGS) entry which is preliminary data.</text>
</comment>
<sequence length="190" mass="21082">MKIDKSNAADIPEILSILNASKGDNLTAQQREQEGFTQGTMDAAMLNKFQTGSGVFVSREQRAGQDVICGVAMTAPGSLTKHGTAQAAYQTVLESGFAKAEQIFLYGPVSVRKEFRGKGILTQLLLHICRTLQKDFTLGVAFVDKENHKSLLIHRHYPMDEAGEFELNGRGYVIFTFEPLRVQAFYQHPE</sequence>
<organism evidence="1 2">
    <name type="scientific">Rahnella bonaserana</name>
    <dbReference type="NCBI Taxonomy" id="2816248"/>
    <lineage>
        <taxon>Bacteria</taxon>
        <taxon>Pseudomonadati</taxon>
        <taxon>Pseudomonadota</taxon>
        <taxon>Gammaproteobacteria</taxon>
        <taxon>Enterobacterales</taxon>
        <taxon>Yersiniaceae</taxon>
        <taxon>Rahnella</taxon>
    </lineage>
</organism>
<gene>
    <name evidence="1" type="ORF">J1778_14770</name>
</gene>
<name>A0ABS6LXR0_9GAMM</name>
<dbReference type="Proteomes" id="UP000734343">
    <property type="component" value="Unassembled WGS sequence"/>
</dbReference>
<dbReference type="EMBL" id="JAFMOW010000064">
    <property type="protein sequence ID" value="MBU9856540.1"/>
    <property type="molecule type" value="Genomic_DNA"/>
</dbReference>
<protein>
    <recommendedName>
        <fullName evidence="3">N-acetyltransferase domain-containing protein</fullName>
    </recommendedName>
</protein>
<proteinExistence type="predicted"/>